<evidence type="ECO:0000256" key="1">
    <source>
        <dbReference type="SAM" id="MobiDB-lite"/>
    </source>
</evidence>
<dbReference type="AlphaFoldDB" id="A0A414B2P6"/>
<dbReference type="EMBL" id="QSID01000018">
    <property type="protein sequence ID" value="RHC61009.1"/>
    <property type="molecule type" value="Genomic_DNA"/>
</dbReference>
<feature type="transmembrane region" description="Helical" evidence="2">
    <location>
        <begin position="126"/>
        <end position="146"/>
    </location>
</feature>
<evidence type="ECO:0000313" key="3">
    <source>
        <dbReference type="EMBL" id="RHC61009.1"/>
    </source>
</evidence>
<evidence type="ECO:0000256" key="2">
    <source>
        <dbReference type="SAM" id="Phobius"/>
    </source>
</evidence>
<gene>
    <name evidence="3" type="ORF">DW833_13505</name>
</gene>
<evidence type="ECO:0000313" key="4">
    <source>
        <dbReference type="Proteomes" id="UP000284621"/>
    </source>
</evidence>
<dbReference type="RefSeq" id="WP_118381592.1">
    <property type="nucleotide sequence ID" value="NZ_CABJFJ010000018.1"/>
</dbReference>
<sequence length="592" mass="67385">MYCRNCRKWFPNNISICDSCGMPLVEDLDIYGENFFYGDAQAFEYIYKESYNWVAGEVSKVLPAGSPEAEGCINTIYNVLYEKIKDYNPEQGSFTAWFAILIQDTIYNYGVVKEDSRDKGNIIKNGLVKVLATVIVVAIIGSGIFVGRRLNKQPQGDKKETTISKEDITQKSTQKQKDVKKTEKENNNNKKKDIKNEEKEKQKDTKVSVMDVIDQNKPFVEEILEMEAGYSFNWEDREDNFENIMLRSLNRLYGNEVEEGQTTNIWDVVPKENVKQCEYQEGGGKISVKESGFERMREFLGCTETITNLCANDYDTFSCVDGIVREDSAQPVGEETLRIDQIAYKTLSNGDVQAFYICNKGGEGVEEIDTAIITQADNTLGIQLKSCDIIALREIYDIHKIFGSIAALGKECKNDGALVNIEQISEKEKEAALIFSVYWQCVSKNDDVNAWEFGYYYPIFSKDDVIDVDDFTVTLPHDAFDDYLEFVDYNGTIDDMIDNNDFKYEYGCSISRSGDKLTFTYDEDYDVVCTLQPTEETGYNWDGFELEENGDLKVTCLLYDESEKSSGIGYTATIKFTDNAFGMQLESLEKES</sequence>
<protein>
    <submittedName>
        <fullName evidence="3">Uncharacterized protein</fullName>
    </submittedName>
</protein>
<dbReference type="Gene3D" id="1.10.1740.10">
    <property type="match status" value="1"/>
</dbReference>
<comment type="caution">
    <text evidence="3">The sequence shown here is derived from an EMBL/GenBank/DDBJ whole genome shotgun (WGS) entry which is preliminary data.</text>
</comment>
<keyword evidence="2" id="KW-0812">Transmembrane</keyword>
<keyword evidence="4" id="KW-1185">Reference proteome</keyword>
<reference evidence="3 4" key="1">
    <citation type="submission" date="2018-08" db="EMBL/GenBank/DDBJ databases">
        <title>A genome reference for cultivated species of the human gut microbiota.</title>
        <authorList>
            <person name="Zou Y."/>
            <person name="Xue W."/>
            <person name="Luo G."/>
        </authorList>
    </citation>
    <scope>NUCLEOTIDE SEQUENCE [LARGE SCALE GENOMIC DNA]</scope>
    <source>
        <strain evidence="3 4">AM34-3LB</strain>
    </source>
</reference>
<feature type="region of interest" description="Disordered" evidence="1">
    <location>
        <begin position="154"/>
        <end position="205"/>
    </location>
</feature>
<proteinExistence type="predicted"/>
<name>A0A414B2P6_9FIRM</name>
<feature type="compositionally biased region" description="Basic and acidic residues" evidence="1">
    <location>
        <begin position="155"/>
        <end position="205"/>
    </location>
</feature>
<keyword evidence="2" id="KW-1133">Transmembrane helix</keyword>
<organism evidence="3 4">
    <name type="scientific">Anaerobutyricum hallii</name>
    <dbReference type="NCBI Taxonomy" id="39488"/>
    <lineage>
        <taxon>Bacteria</taxon>
        <taxon>Bacillati</taxon>
        <taxon>Bacillota</taxon>
        <taxon>Clostridia</taxon>
        <taxon>Lachnospirales</taxon>
        <taxon>Lachnospiraceae</taxon>
        <taxon>Anaerobutyricum</taxon>
    </lineage>
</organism>
<dbReference type="Proteomes" id="UP000284621">
    <property type="component" value="Unassembled WGS sequence"/>
</dbReference>
<accession>A0A414B2P6</accession>
<keyword evidence="2" id="KW-0472">Membrane</keyword>